<sequence>MSSNPRPGYTPAQIYQYYDRINLSEQYRHEPGNASTNIASKTSTGLVFLSALQRYNLAHIPFENLDLHYSSHHSIRIDVQQIFDKIVVGKDGKKGRGGYCMVNNALFANVLRGLGFHVTSHGARISSSVSAAKDIPLDQVTFSGFSHMVNLVSFPDNPTLKYHVDVGFGSGGPTFPVPLQHDEEGRLNIQPNQWARVIHSPIPGTTSDQKLWVYEKRNGDQNWSPCYCFAETEFLESDFKVMNHWTSTSKDSWFTQMPVCLRMLLDDSGDKIVGHMHILKTDFKKRVGEDALISRELKSEDERIKVIEEEFGIPLNEEERKGIHGMVSEISQNQL</sequence>
<reference evidence="2" key="1">
    <citation type="submission" date="2020-06" db="EMBL/GenBank/DDBJ databases">
        <authorList>
            <person name="Onetto C."/>
        </authorList>
    </citation>
    <scope>NUCLEOTIDE SEQUENCE</scope>
</reference>
<comment type="similarity">
    <text evidence="1">Belongs to the arylamine N-acetyltransferase family.</text>
</comment>
<gene>
    <name evidence="2" type="ORF">AWRI4619_LOCUS1152</name>
</gene>
<comment type="caution">
    <text evidence="2">The sequence shown here is derived from an EMBL/GenBank/DDBJ whole genome shotgun (WGS) entry which is preliminary data.</text>
</comment>
<dbReference type="Gene3D" id="3.30.2140.20">
    <property type="match status" value="1"/>
</dbReference>
<evidence type="ECO:0008006" key="4">
    <source>
        <dbReference type="Google" id="ProtNLM"/>
    </source>
</evidence>
<accession>A0A9N8J899</accession>
<dbReference type="PANTHER" id="PTHR11786">
    <property type="entry name" value="N-HYDROXYARYLAMINE O-ACETYLTRANSFERASE"/>
    <property type="match status" value="1"/>
</dbReference>
<evidence type="ECO:0000313" key="2">
    <source>
        <dbReference type="EMBL" id="CAD0082585.1"/>
    </source>
</evidence>
<name>A0A9N8J899_9PEZI</name>
<organism evidence="2 3">
    <name type="scientific">Aureobasidium vineae</name>
    <dbReference type="NCBI Taxonomy" id="2773715"/>
    <lineage>
        <taxon>Eukaryota</taxon>
        <taxon>Fungi</taxon>
        <taxon>Dikarya</taxon>
        <taxon>Ascomycota</taxon>
        <taxon>Pezizomycotina</taxon>
        <taxon>Dothideomycetes</taxon>
        <taxon>Dothideomycetidae</taxon>
        <taxon>Dothideales</taxon>
        <taxon>Saccotheciaceae</taxon>
        <taxon>Aureobasidium</taxon>
    </lineage>
</organism>
<evidence type="ECO:0000256" key="1">
    <source>
        <dbReference type="ARBA" id="ARBA00006547"/>
    </source>
</evidence>
<dbReference type="InterPro" id="IPR038765">
    <property type="entry name" value="Papain-like_cys_pep_sf"/>
</dbReference>
<dbReference type="PANTHER" id="PTHR11786:SF0">
    <property type="entry name" value="ARYLAMINE N-ACETYLTRANSFERASE 4-RELATED"/>
    <property type="match status" value="1"/>
</dbReference>
<proteinExistence type="inferred from homology"/>
<dbReference type="Proteomes" id="UP000716446">
    <property type="component" value="Unassembled WGS sequence"/>
</dbReference>
<evidence type="ECO:0000313" key="3">
    <source>
        <dbReference type="Proteomes" id="UP000716446"/>
    </source>
</evidence>
<protein>
    <recommendedName>
        <fullName evidence="4">Arylamine N-acetyltransferase</fullName>
    </recommendedName>
</protein>
<dbReference type="EMBL" id="CAIJEN010000001">
    <property type="protein sequence ID" value="CAD0082585.1"/>
    <property type="molecule type" value="Genomic_DNA"/>
</dbReference>
<dbReference type="AlphaFoldDB" id="A0A9N8J899"/>
<dbReference type="InterPro" id="IPR053710">
    <property type="entry name" value="Arylamine_NAT_domain_sf"/>
</dbReference>
<dbReference type="Pfam" id="PF00797">
    <property type="entry name" value="Acetyltransf_2"/>
    <property type="match status" value="1"/>
</dbReference>
<keyword evidence="3" id="KW-1185">Reference proteome</keyword>
<dbReference type="GO" id="GO:0016407">
    <property type="term" value="F:acetyltransferase activity"/>
    <property type="evidence" value="ECO:0007669"/>
    <property type="project" value="InterPro"/>
</dbReference>
<dbReference type="InterPro" id="IPR001447">
    <property type="entry name" value="Arylamine_N-AcTrfase"/>
</dbReference>
<dbReference type="SUPFAM" id="SSF54001">
    <property type="entry name" value="Cysteine proteinases"/>
    <property type="match status" value="1"/>
</dbReference>